<proteinExistence type="predicted"/>
<gene>
    <name evidence="1" type="ORF">DR999_PMT19393</name>
</gene>
<dbReference type="Proteomes" id="UP000297703">
    <property type="component" value="Unassembled WGS sequence"/>
</dbReference>
<sequence>MPLKRLKKIRHFGVVVVGSDGEESWDADNIRKHTCVLAKNTMVQVWLVIMFSSITLRQDGGEKSTYSMSSIEKGCIACLAYIVCYSPSITAFSVFVICLKQSCGVYL</sequence>
<dbReference type="EMBL" id="QXTE01000377">
    <property type="protein sequence ID" value="TFJ98668.1"/>
    <property type="molecule type" value="Genomic_DNA"/>
</dbReference>
<comment type="caution">
    <text evidence="1">The sequence shown here is derived from an EMBL/GenBank/DDBJ whole genome shotgun (WGS) entry which is preliminary data.</text>
</comment>
<accession>A0A4D9DNN8</accession>
<protein>
    <submittedName>
        <fullName evidence="1">Ubiquitin-like-conjugating enzyme ATG3</fullName>
    </submittedName>
</protein>
<name>A0A4D9DNN8_9SAUR</name>
<evidence type="ECO:0000313" key="1">
    <source>
        <dbReference type="EMBL" id="TFJ98668.1"/>
    </source>
</evidence>
<keyword evidence="2" id="KW-1185">Reference proteome</keyword>
<evidence type="ECO:0000313" key="2">
    <source>
        <dbReference type="Proteomes" id="UP000297703"/>
    </source>
</evidence>
<reference evidence="1 2" key="2">
    <citation type="submission" date="2019-04" db="EMBL/GenBank/DDBJ databases">
        <title>The genome sequence of big-headed turtle.</title>
        <authorList>
            <person name="Gong S."/>
        </authorList>
    </citation>
    <scope>NUCLEOTIDE SEQUENCE [LARGE SCALE GENOMIC DNA]</scope>
    <source>
        <strain evidence="1">DO16091913</strain>
        <tissue evidence="1">Muscle</tissue>
    </source>
</reference>
<organism evidence="1 2">
    <name type="scientific">Platysternon megacephalum</name>
    <name type="common">big-headed turtle</name>
    <dbReference type="NCBI Taxonomy" id="55544"/>
    <lineage>
        <taxon>Eukaryota</taxon>
        <taxon>Metazoa</taxon>
        <taxon>Chordata</taxon>
        <taxon>Craniata</taxon>
        <taxon>Vertebrata</taxon>
        <taxon>Euteleostomi</taxon>
        <taxon>Archelosauria</taxon>
        <taxon>Testudinata</taxon>
        <taxon>Testudines</taxon>
        <taxon>Cryptodira</taxon>
        <taxon>Durocryptodira</taxon>
        <taxon>Testudinoidea</taxon>
        <taxon>Platysternidae</taxon>
        <taxon>Platysternon</taxon>
    </lineage>
</organism>
<dbReference type="AlphaFoldDB" id="A0A4D9DNN8"/>
<reference evidence="1 2" key="1">
    <citation type="submission" date="2019-04" db="EMBL/GenBank/DDBJ databases">
        <title>Draft genome of the big-headed turtle Platysternon megacephalum.</title>
        <authorList>
            <person name="Gong S."/>
        </authorList>
    </citation>
    <scope>NUCLEOTIDE SEQUENCE [LARGE SCALE GENOMIC DNA]</scope>
    <source>
        <strain evidence="1">DO16091913</strain>
        <tissue evidence="1">Muscle</tissue>
    </source>
</reference>